<reference evidence="2" key="1">
    <citation type="submission" date="2016-12" db="EMBL/GenBank/DDBJ databases">
        <authorList>
            <person name="Rodrigo-Torres L."/>
            <person name="Arahal R.D."/>
            <person name="Lucena T."/>
        </authorList>
    </citation>
    <scope>NUCLEOTIDE SEQUENCE [LARGE SCALE GENOMIC DNA]</scope>
</reference>
<dbReference type="OrthoDB" id="5895647at2"/>
<dbReference type="EMBL" id="FRFG01000003">
    <property type="protein sequence ID" value="SHO54512.1"/>
    <property type="molecule type" value="Genomic_DNA"/>
</dbReference>
<evidence type="ECO:0000313" key="2">
    <source>
        <dbReference type="Proteomes" id="UP000184600"/>
    </source>
</evidence>
<dbReference type="InterPro" id="IPR019657">
    <property type="entry name" value="ComFB"/>
</dbReference>
<dbReference type="AlphaFoldDB" id="A0A1M7YPI1"/>
<accession>A0A1M7YPI1</accession>
<name>A0A1M7YPI1_9VIBR</name>
<organism evidence="1 2">
    <name type="scientific">Vibrio quintilis</name>
    <dbReference type="NCBI Taxonomy" id="1117707"/>
    <lineage>
        <taxon>Bacteria</taxon>
        <taxon>Pseudomonadati</taxon>
        <taxon>Pseudomonadota</taxon>
        <taxon>Gammaproteobacteria</taxon>
        <taxon>Vibrionales</taxon>
        <taxon>Vibrionaceae</taxon>
        <taxon>Vibrio</taxon>
    </lineage>
</organism>
<dbReference type="Proteomes" id="UP000184600">
    <property type="component" value="Unassembled WGS sequence"/>
</dbReference>
<sequence length="126" mass="14760">MQINVEVHNYMETLVGQCLASEYYTSHYDHEQLADLACLSLSQIRPVYIRYDVDFLSAISESRLVQLKTYAKDAVEAAERMIQNDRRKNRDKTGEIPVVISSAHYNDALELEWYERPIRGHHEEKK</sequence>
<gene>
    <name evidence="1" type="ORF">VQ7734_00226</name>
</gene>
<evidence type="ECO:0000313" key="1">
    <source>
        <dbReference type="EMBL" id="SHO54512.1"/>
    </source>
</evidence>
<dbReference type="Pfam" id="PF10719">
    <property type="entry name" value="ComFB"/>
    <property type="match status" value="1"/>
</dbReference>
<keyword evidence="2" id="KW-1185">Reference proteome</keyword>
<protein>
    <submittedName>
        <fullName evidence="1">Late competence development protein ComFB</fullName>
    </submittedName>
</protein>
<dbReference type="STRING" id="1117707.VQ7734_00226"/>
<proteinExistence type="predicted"/>
<dbReference type="RefSeq" id="WP_073579412.1">
    <property type="nucleotide sequence ID" value="NZ_AP024898.1"/>
</dbReference>